<comment type="caution">
    <text evidence="7">The sequence shown here is derived from an EMBL/GenBank/DDBJ whole genome shotgun (WGS) entry which is preliminary data.</text>
</comment>
<evidence type="ECO:0000256" key="2">
    <source>
        <dbReference type="ARBA" id="ARBA00005297"/>
    </source>
</evidence>
<evidence type="ECO:0000256" key="1">
    <source>
        <dbReference type="ARBA" id="ARBA00000799"/>
    </source>
</evidence>
<keyword evidence="4" id="KW-0413">Isomerase</keyword>
<sequence length="342" mass="39140">MSLLYKIEKHLENKLPFVAYKKKEDVEVKAFFQKNDILHKTQLNDKGFVFAPFEFDDNAILIPEESSDFVKEELLVQPFENSHPYISFDENAKKKHINIVEKGISAIHQQLFKKVVLSREEQVAGQYNPVTLFSNLLSAYPNAFVYLWYHPKVGMWLGATPETLVKINQNRFETMSLAGTQVYIEGKEIIWGSKEKDEQQLVTDYIEENLKIICENIYVGDQETVRAGSLLHLKTTISGVLRSDLKSLIKALHPTPAVCGFPTKEAKTFILHNEGYSRQFYTGFLGELNLEESSQLFVNLRCMQLFDNSASLYIGGGITKDSNPALEWEETMAKSRVIKRVL</sequence>
<comment type="similarity">
    <text evidence="2">Belongs to the isochorismate synthase family.</text>
</comment>
<dbReference type="PANTHER" id="PTHR42839:SF2">
    <property type="entry name" value="ISOCHORISMATE SYNTHASE ENTC"/>
    <property type="match status" value="1"/>
</dbReference>
<gene>
    <name evidence="7" type="ORF">ACFQ1U_06925</name>
</gene>
<dbReference type="InterPro" id="IPR004561">
    <property type="entry name" value="IsoChor_synthase"/>
</dbReference>
<feature type="domain" description="Chorismate-utilising enzyme C-terminal" evidence="6">
    <location>
        <begin position="93"/>
        <end position="334"/>
    </location>
</feature>
<dbReference type="InterPro" id="IPR015890">
    <property type="entry name" value="Chorismate_C"/>
</dbReference>
<reference evidence="8" key="1">
    <citation type="journal article" date="2019" name="Int. J. Syst. Evol. Microbiol.">
        <title>The Global Catalogue of Microorganisms (GCM) 10K type strain sequencing project: providing services to taxonomists for standard genome sequencing and annotation.</title>
        <authorList>
            <consortium name="The Broad Institute Genomics Platform"/>
            <consortium name="The Broad Institute Genome Sequencing Center for Infectious Disease"/>
            <person name="Wu L."/>
            <person name="Ma J."/>
        </authorList>
    </citation>
    <scope>NUCLEOTIDE SEQUENCE [LARGE SCALE GENOMIC DNA]</scope>
    <source>
        <strain evidence="8">CCUG 60527</strain>
    </source>
</reference>
<dbReference type="Pfam" id="PF00425">
    <property type="entry name" value="Chorismate_bind"/>
    <property type="match status" value="1"/>
</dbReference>
<name>A0ABW3JR17_9FLAO</name>
<protein>
    <recommendedName>
        <fullName evidence="3">isochorismate synthase</fullName>
        <ecNumber evidence="3">5.4.4.2</ecNumber>
    </recommendedName>
    <alternativeName>
        <fullName evidence="5">Isochorismate mutase</fullName>
    </alternativeName>
</protein>
<evidence type="ECO:0000256" key="3">
    <source>
        <dbReference type="ARBA" id="ARBA00012824"/>
    </source>
</evidence>
<keyword evidence="8" id="KW-1185">Reference proteome</keyword>
<dbReference type="RefSeq" id="WP_386106701.1">
    <property type="nucleotide sequence ID" value="NZ_JBHTJR010000042.1"/>
</dbReference>
<evidence type="ECO:0000259" key="6">
    <source>
        <dbReference type="Pfam" id="PF00425"/>
    </source>
</evidence>
<dbReference type="PANTHER" id="PTHR42839">
    <property type="entry name" value="ISOCHORISMATE SYNTHASE ENTC"/>
    <property type="match status" value="1"/>
</dbReference>
<dbReference type="EMBL" id="JBHTJR010000042">
    <property type="protein sequence ID" value="MFD0992932.1"/>
    <property type="molecule type" value="Genomic_DNA"/>
</dbReference>
<organism evidence="7 8">
    <name type="scientific">Tenacibaculum geojense</name>
    <dbReference type="NCBI Taxonomy" id="915352"/>
    <lineage>
        <taxon>Bacteria</taxon>
        <taxon>Pseudomonadati</taxon>
        <taxon>Bacteroidota</taxon>
        <taxon>Flavobacteriia</taxon>
        <taxon>Flavobacteriales</taxon>
        <taxon>Flavobacteriaceae</taxon>
        <taxon>Tenacibaculum</taxon>
    </lineage>
</organism>
<dbReference type="InterPro" id="IPR005801">
    <property type="entry name" value="ADC_synthase"/>
</dbReference>
<evidence type="ECO:0000256" key="5">
    <source>
        <dbReference type="ARBA" id="ARBA00041564"/>
    </source>
</evidence>
<evidence type="ECO:0000313" key="7">
    <source>
        <dbReference type="EMBL" id="MFD0992932.1"/>
    </source>
</evidence>
<dbReference type="NCBIfam" id="TIGR00543">
    <property type="entry name" value="isochor_syn"/>
    <property type="match status" value="1"/>
</dbReference>
<comment type="catalytic activity">
    <reaction evidence="1">
        <text>chorismate = isochorismate</text>
        <dbReference type="Rhea" id="RHEA:18985"/>
        <dbReference type="ChEBI" id="CHEBI:29748"/>
        <dbReference type="ChEBI" id="CHEBI:29780"/>
        <dbReference type="EC" id="5.4.4.2"/>
    </reaction>
</comment>
<dbReference type="Proteomes" id="UP001597062">
    <property type="component" value="Unassembled WGS sequence"/>
</dbReference>
<proteinExistence type="inferred from homology"/>
<accession>A0ABW3JR17</accession>
<evidence type="ECO:0000313" key="8">
    <source>
        <dbReference type="Proteomes" id="UP001597062"/>
    </source>
</evidence>
<dbReference type="SUPFAM" id="SSF56322">
    <property type="entry name" value="ADC synthase"/>
    <property type="match status" value="1"/>
</dbReference>
<evidence type="ECO:0000256" key="4">
    <source>
        <dbReference type="ARBA" id="ARBA00023235"/>
    </source>
</evidence>
<dbReference type="EC" id="5.4.4.2" evidence="3"/>
<dbReference type="Gene3D" id="3.60.120.10">
    <property type="entry name" value="Anthranilate synthase"/>
    <property type="match status" value="1"/>
</dbReference>